<dbReference type="EMBL" id="AWWV01011248">
    <property type="protein sequence ID" value="OMO73297.1"/>
    <property type="molecule type" value="Genomic_DNA"/>
</dbReference>
<dbReference type="Proteomes" id="UP000188268">
    <property type="component" value="Unassembled WGS sequence"/>
</dbReference>
<feature type="region of interest" description="Disordered" evidence="1">
    <location>
        <begin position="295"/>
        <end position="331"/>
    </location>
</feature>
<dbReference type="OMA" id="YEPNRIP"/>
<comment type="caution">
    <text evidence="2">The sequence shown here is derived from an EMBL/GenBank/DDBJ whole genome shotgun (WGS) entry which is preliminary data.</text>
</comment>
<evidence type="ECO:0000313" key="2">
    <source>
        <dbReference type="EMBL" id="OMO73297.1"/>
    </source>
</evidence>
<dbReference type="STRING" id="210143.A0A1R3HSD4"/>
<evidence type="ECO:0000313" key="3">
    <source>
        <dbReference type="Proteomes" id="UP000188268"/>
    </source>
</evidence>
<sequence>MVPEILNKKCEFSGIKQMGSLRSWSDRVEAMDDKEEGSKHMTEFEVSNKPHSRDGSSASNSSSEQQNPGNYDESSNFEFISSPEESNQNQKPSKKIAEQVHAEGYEPNRIPSSIFNSKPATPMDWSTASNESLFSIHIGNNSFSKDQFFALYKSGELTKLDEHIITQGLPHPSELESITMKNVHHVVNAGEIAKKDDNNHNHNHNHNQPKMAPIEDVSPEITKNTPTIDYGHQVAPNHSSSSQGQGQEEVHKSHVKSISGRSDGSNNSALSFNFPVLTDPGRLSNVNDQEQNIKGLKTKSAEQQPEKQTKEEVPPSPQSPATTAPQNSSSRSWFSWFYCCRCS</sequence>
<feature type="compositionally biased region" description="Polar residues" evidence="1">
    <location>
        <begin position="64"/>
        <end position="91"/>
    </location>
</feature>
<name>A0A1R3HSD4_COCAP</name>
<gene>
    <name evidence="2" type="ORF">CCACVL1_17338</name>
</gene>
<organism evidence="2 3">
    <name type="scientific">Corchorus capsularis</name>
    <name type="common">Jute</name>
    <dbReference type="NCBI Taxonomy" id="210143"/>
    <lineage>
        <taxon>Eukaryota</taxon>
        <taxon>Viridiplantae</taxon>
        <taxon>Streptophyta</taxon>
        <taxon>Embryophyta</taxon>
        <taxon>Tracheophyta</taxon>
        <taxon>Spermatophyta</taxon>
        <taxon>Magnoliopsida</taxon>
        <taxon>eudicotyledons</taxon>
        <taxon>Gunneridae</taxon>
        <taxon>Pentapetalae</taxon>
        <taxon>rosids</taxon>
        <taxon>malvids</taxon>
        <taxon>Malvales</taxon>
        <taxon>Malvaceae</taxon>
        <taxon>Grewioideae</taxon>
        <taxon>Apeibeae</taxon>
        <taxon>Corchorus</taxon>
    </lineage>
</organism>
<evidence type="ECO:0000256" key="1">
    <source>
        <dbReference type="SAM" id="MobiDB-lite"/>
    </source>
</evidence>
<feature type="region of interest" description="Disordered" evidence="1">
    <location>
        <begin position="194"/>
        <end position="273"/>
    </location>
</feature>
<accession>A0A1R3HSD4</accession>
<feature type="compositionally biased region" description="Polar residues" evidence="1">
    <location>
        <begin position="259"/>
        <end position="271"/>
    </location>
</feature>
<dbReference type="PANTHER" id="PTHR33673:SF36">
    <property type="entry name" value="MYB-LIKE PROTEIN Q"/>
    <property type="match status" value="1"/>
</dbReference>
<dbReference type="Gramene" id="OMO73297">
    <property type="protein sequence ID" value="OMO73297"/>
    <property type="gene ID" value="CCACVL1_17338"/>
</dbReference>
<feature type="region of interest" description="Disordered" evidence="1">
    <location>
        <begin position="21"/>
        <end position="95"/>
    </location>
</feature>
<dbReference type="OrthoDB" id="676141at2759"/>
<reference evidence="2 3" key="1">
    <citation type="submission" date="2013-09" db="EMBL/GenBank/DDBJ databases">
        <title>Corchorus capsularis genome sequencing.</title>
        <authorList>
            <person name="Alam M."/>
            <person name="Haque M.S."/>
            <person name="Islam M.S."/>
            <person name="Emdad E.M."/>
            <person name="Islam M.M."/>
            <person name="Ahmed B."/>
            <person name="Halim A."/>
            <person name="Hossen Q.M.M."/>
            <person name="Hossain M.Z."/>
            <person name="Ahmed R."/>
            <person name="Khan M.M."/>
            <person name="Islam R."/>
            <person name="Rashid M.M."/>
            <person name="Khan S.A."/>
            <person name="Rahman M.S."/>
            <person name="Alam M."/>
        </authorList>
    </citation>
    <scope>NUCLEOTIDE SEQUENCE [LARGE SCALE GENOMIC DNA]</scope>
    <source>
        <strain evidence="3">cv. CVL-1</strain>
        <tissue evidence="2">Whole seedling</tissue>
    </source>
</reference>
<proteinExistence type="predicted"/>
<protein>
    <submittedName>
        <fullName evidence="2">Uncharacterized protein</fullName>
    </submittedName>
</protein>
<feature type="compositionally biased region" description="Basic and acidic residues" evidence="1">
    <location>
        <begin position="24"/>
        <end position="54"/>
    </location>
</feature>
<feature type="compositionally biased region" description="Basic and acidic residues" evidence="1">
    <location>
        <begin position="304"/>
        <end position="313"/>
    </location>
</feature>
<keyword evidence="3" id="KW-1185">Reference proteome</keyword>
<dbReference type="PANTHER" id="PTHR33673">
    <property type="entry name" value="SUPPRESSOR SRP40-LIKE PROTEIN"/>
    <property type="match status" value="1"/>
</dbReference>
<dbReference type="AlphaFoldDB" id="A0A1R3HSD4"/>